<organism evidence="12 13">
    <name type="scientific">Actinia tenebrosa</name>
    <name type="common">Australian red waratah sea anemone</name>
    <dbReference type="NCBI Taxonomy" id="6105"/>
    <lineage>
        <taxon>Eukaryota</taxon>
        <taxon>Metazoa</taxon>
        <taxon>Cnidaria</taxon>
        <taxon>Anthozoa</taxon>
        <taxon>Hexacorallia</taxon>
        <taxon>Actiniaria</taxon>
        <taxon>Actiniidae</taxon>
        <taxon>Actinia</taxon>
    </lineage>
</organism>
<dbReference type="InParanoid" id="A0A6P8IEN8"/>
<dbReference type="FunCoup" id="A0A6P8IEN8">
    <property type="interactions" value="99"/>
</dbReference>
<evidence type="ECO:0000259" key="11">
    <source>
        <dbReference type="Pfam" id="PF25810"/>
    </source>
</evidence>
<protein>
    <recommendedName>
        <fullName evidence="5">Transmembrane protein 218</fullName>
    </recommendedName>
</protein>
<name>A0A6P8IEN8_ACTTE</name>
<keyword evidence="6 10" id="KW-0812">Transmembrane</keyword>
<keyword evidence="8 10" id="KW-0472">Membrane</keyword>
<evidence type="ECO:0000313" key="12">
    <source>
        <dbReference type="Proteomes" id="UP000515163"/>
    </source>
</evidence>
<feature type="transmembrane region" description="Helical" evidence="10">
    <location>
        <begin position="6"/>
        <end position="26"/>
    </location>
</feature>
<feature type="transmembrane region" description="Helical" evidence="10">
    <location>
        <begin position="38"/>
        <end position="57"/>
    </location>
</feature>
<accession>A0A6P8IEN8</accession>
<dbReference type="InterPro" id="IPR057973">
    <property type="entry name" value="TMEM218_N"/>
</dbReference>
<dbReference type="KEGG" id="aten:116299902"/>
<evidence type="ECO:0000256" key="5">
    <source>
        <dbReference type="ARBA" id="ARBA00015054"/>
    </source>
</evidence>
<comment type="subcellular location">
    <subcellularLocation>
        <location evidence="2">Cell projection</location>
        <location evidence="2">Cilium</location>
    </subcellularLocation>
    <subcellularLocation>
        <location evidence="3">Membrane</location>
        <topology evidence="3">Multi-pass membrane protein</topology>
    </subcellularLocation>
</comment>
<evidence type="ECO:0000256" key="9">
    <source>
        <dbReference type="ARBA" id="ARBA00023273"/>
    </source>
</evidence>
<evidence type="ECO:0000313" key="13">
    <source>
        <dbReference type="RefSeq" id="XP_031564480.1"/>
    </source>
</evidence>
<gene>
    <name evidence="13" type="primary">LOC116299902</name>
</gene>
<dbReference type="InterPro" id="IPR026771">
    <property type="entry name" value="Tmem218"/>
</dbReference>
<dbReference type="PANTHER" id="PTHR31622">
    <property type="entry name" value="TRANSMEMBRANE PROTEIN 218"/>
    <property type="match status" value="1"/>
</dbReference>
<dbReference type="GeneID" id="116299902"/>
<keyword evidence="12" id="KW-1185">Reference proteome</keyword>
<dbReference type="GO" id="GO:0005929">
    <property type="term" value="C:cilium"/>
    <property type="evidence" value="ECO:0007669"/>
    <property type="project" value="UniProtKB-SubCell"/>
</dbReference>
<keyword evidence="7 10" id="KW-1133">Transmembrane helix</keyword>
<evidence type="ECO:0000256" key="2">
    <source>
        <dbReference type="ARBA" id="ARBA00004138"/>
    </source>
</evidence>
<evidence type="ECO:0000256" key="6">
    <source>
        <dbReference type="ARBA" id="ARBA00022692"/>
    </source>
</evidence>
<keyword evidence="9" id="KW-0966">Cell projection</keyword>
<dbReference type="OrthoDB" id="5978182at2759"/>
<proteinExistence type="inferred from homology"/>
<evidence type="ECO:0000256" key="3">
    <source>
        <dbReference type="ARBA" id="ARBA00004141"/>
    </source>
</evidence>
<sequence length="122" mass="13567">MALVLGVGVGLFVLIFFWVLGILGCVSLSRATGGLKNAVFGIGFLLILLTITMLFYPRKTKEEELAGSSGKKVEVDYMIIPRTVLFSFICVFAVVAFVFVLIFHWMEPIYSPALTTRKTYSF</sequence>
<comment type="similarity">
    <text evidence="4">Belongs to the TMEM218 family.</text>
</comment>
<feature type="transmembrane region" description="Helical" evidence="10">
    <location>
        <begin position="77"/>
        <end position="103"/>
    </location>
</feature>
<dbReference type="GO" id="GO:0016020">
    <property type="term" value="C:membrane"/>
    <property type="evidence" value="ECO:0007669"/>
    <property type="project" value="UniProtKB-SubCell"/>
</dbReference>
<feature type="domain" description="Transmembrane protein 218 N-terminal" evidence="11">
    <location>
        <begin position="3"/>
        <end position="58"/>
    </location>
</feature>
<comment type="function">
    <text evidence="1">May be involved in ciliary biogenesis or function.</text>
</comment>
<dbReference type="PANTHER" id="PTHR31622:SF1">
    <property type="entry name" value="TRANSMEMBRANE PROTEIN 218"/>
    <property type="match status" value="1"/>
</dbReference>
<dbReference type="Pfam" id="PF25810">
    <property type="entry name" value="TMEM218_N"/>
    <property type="match status" value="1"/>
</dbReference>
<reference evidence="13" key="1">
    <citation type="submission" date="2025-08" db="UniProtKB">
        <authorList>
            <consortium name="RefSeq"/>
        </authorList>
    </citation>
    <scope>IDENTIFICATION</scope>
    <source>
        <tissue evidence="13">Tentacle</tissue>
    </source>
</reference>
<dbReference type="AlphaFoldDB" id="A0A6P8IEN8"/>
<evidence type="ECO:0000256" key="7">
    <source>
        <dbReference type="ARBA" id="ARBA00022989"/>
    </source>
</evidence>
<evidence type="ECO:0000256" key="4">
    <source>
        <dbReference type="ARBA" id="ARBA00010775"/>
    </source>
</evidence>
<evidence type="ECO:0000256" key="8">
    <source>
        <dbReference type="ARBA" id="ARBA00023136"/>
    </source>
</evidence>
<dbReference type="Proteomes" id="UP000515163">
    <property type="component" value="Unplaced"/>
</dbReference>
<evidence type="ECO:0000256" key="10">
    <source>
        <dbReference type="SAM" id="Phobius"/>
    </source>
</evidence>
<evidence type="ECO:0000256" key="1">
    <source>
        <dbReference type="ARBA" id="ARBA00003173"/>
    </source>
</evidence>
<dbReference type="RefSeq" id="XP_031564480.1">
    <property type="nucleotide sequence ID" value="XM_031708620.1"/>
</dbReference>